<comment type="caution">
    <text evidence="1">The sequence shown here is derived from an EMBL/GenBank/DDBJ whole genome shotgun (WGS) entry which is preliminary data.</text>
</comment>
<sequence>MFVNCPRIEDKALASPMVGGWQQGLTRLPNEGSIGTPRCVIIH</sequence>
<protein>
    <submittedName>
        <fullName evidence="1">Uncharacterized protein</fullName>
    </submittedName>
</protein>
<gene>
    <name evidence="1" type="ORF">ABT39_MTgene3588</name>
</gene>
<proteinExistence type="predicted"/>
<keyword evidence="1" id="KW-0496">Mitochondrion</keyword>
<name>A0A117NFG5_PICGL</name>
<organism evidence="1">
    <name type="scientific">Picea glauca</name>
    <name type="common">White spruce</name>
    <name type="synonym">Pinus glauca</name>
    <dbReference type="NCBI Taxonomy" id="3330"/>
    <lineage>
        <taxon>Eukaryota</taxon>
        <taxon>Viridiplantae</taxon>
        <taxon>Streptophyta</taxon>
        <taxon>Embryophyta</taxon>
        <taxon>Tracheophyta</taxon>
        <taxon>Spermatophyta</taxon>
        <taxon>Pinopsida</taxon>
        <taxon>Pinidae</taxon>
        <taxon>Conifers I</taxon>
        <taxon>Pinales</taxon>
        <taxon>Pinaceae</taxon>
        <taxon>Picea</taxon>
    </lineage>
</organism>
<dbReference type="EMBL" id="LKAM01000025">
    <property type="protein sequence ID" value="KUM45173.1"/>
    <property type="molecule type" value="Genomic_DNA"/>
</dbReference>
<dbReference type="AlphaFoldDB" id="A0A117NFG5"/>
<reference evidence="1" key="1">
    <citation type="journal article" date="2015" name="Genome Biol. Evol.">
        <title>Organellar Genomes of White Spruce (Picea glauca): Assembly and Annotation.</title>
        <authorList>
            <person name="Jackman S.D."/>
            <person name="Warren R.L."/>
            <person name="Gibb E.A."/>
            <person name="Vandervalk B.P."/>
            <person name="Mohamadi H."/>
            <person name="Chu J."/>
            <person name="Raymond A."/>
            <person name="Pleasance S."/>
            <person name="Coope R."/>
            <person name="Wildung M.R."/>
            <person name="Ritland C.E."/>
            <person name="Bousquet J."/>
            <person name="Jones S.J."/>
            <person name="Bohlmann J."/>
            <person name="Birol I."/>
        </authorList>
    </citation>
    <scope>NUCLEOTIDE SEQUENCE [LARGE SCALE GENOMIC DNA]</scope>
    <source>
        <tissue evidence="1">Flushing bud</tissue>
    </source>
</reference>
<evidence type="ECO:0000313" key="1">
    <source>
        <dbReference type="EMBL" id="KUM45173.1"/>
    </source>
</evidence>
<geneLocation type="mitochondrion" evidence="1"/>
<accession>A0A117NFG5</accession>